<evidence type="ECO:0000313" key="5">
    <source>
        <dbReference type="Proteomes" id="UP000836841"/>
    </source>
</evidence>
<feature type="non-terminal residue" evidence="4">
    <location>
        <position position="104"/>
    </location>
</feature>
<keyword evidence="5" id="KW-1185">Reference proteome</keyword>
<proteinExistence type="predicted"/>
<reference evidence="4 5" key="1">
    <citation type="submission" date="2022-03" db="EMBL/GenBank/DDBJ databases">
        <authorList>
            <person name="Nunn A."/>
            <person name="Chopra R."/>
            <person name="Nunn A."/>
            <person name="Contreras Garrido A."/>
        </authorList>
    </citation>
    <scope>NUCLEOTIDE SEQUENCE [LARGE SCALE GENOMIC DNA]</scope>
</reference>
<evidence type="ECO:0000256" key="2">
    <source>
        <dbReference type="ARBA" id="ARBA00023134"/>
    </source>
</evidence>
<dbReference type="GO" id="GO:0005525">
    <property type="term" value="F:GTP binding"/>
    <property type="evidence" value="ECO:0007669"/>
    <property type="project" value="UniProtKB-KW"/>
</dbReference>
<keyword evidence="2" id="KW-0342">GTP-binding</keyword>
<feature type="domain" description="Tr-type G" evidence="3">
    <location>
        <begin position="27"/>
        <end position="88"/>
    </location>
</feature>
<dbReference type="SUPFAM" id="SSF52540">
    <property type="entry name" value="P-loop containing nucleoside triphosphate hydrolases"/>
    <property type="match status" value="1"/>
</dbReference>
<dbReference type="Pfam" id="PF00009">
    <property type="entry name" value="GTP_EFTU"/>
    <property type="match status" value="1"/>
</dbReference>
<dbReference type="InterPro" id="IPR000795">
    <property type="entry name" value="T_Tr_GTP-bd_dom"/>
</dbReference>
<dbReference type="GO" id="GO:0003743">
    <property type="term" value="F:translation initiation factor activity"/>
    <property type="evidence" value="ECO:0007669"/>
    <property type="project" value="TreeGrafter"/>
</dbReference>
<dbReference type="GO" id="GO:0005739">
    <property type="term" value="C:mitochondrion"/>
    <property type="evidence" value="ECO:0007669"/>
    <property type="project" value="TreeGrafter"/>
</dbReference>
<protein>
    <recommendedName>
        <fullName evidence="3">Tr-type G domain-containing protein</fullName>
    </recommendedName>
</protein>
<dbReference type="InterPro" id="IPR027417">
    <property type="entry name" value="P-loop_NTPase"/>
</dbReference>
<keyword evidence="1" id="KW-0547">Nucleotide-binding</keyword>
<evidence type="ECO:0000256" key="1">
    <source>
        <dbReference type="ARBA" id="ARBA00022741"/>
    </source>
</evidence>
<evidence type="ECO:0000313" key="4">
    <source>
        <dbReference type="EMBL" id="CAH2080430.1"/>
    </source>
</evidence>
<comment type="caution">
    <text evidence="4">The sequence shown here is derived from an EMBL/GenBank/DDBJ whole genome shotgun (WGS) entry which is preliminary data.</text>
</comment>
<organism evidence="4 5">
    <name type="scientific">Thlaspi arvense</name>
    <name type="common">Field penny-cress</name>
    <dbReference type="NCBI Taxonomy" id="13288"/>
    <lineage>
        <taxon>Eukaryota</taxon>
        <taxon>Viridiplantae</taxon>
        <taxon>Streptophyta</taxon>
        <taxon>Embryophyta</taxon>
        <taxon>Tracheophyta</taxon>
        <taxon>Spermatophyta</taxon>
        <taxon>Magnoliopsida</taxon>
        <taxon>eudicotyledons</taxon>
        <taxon>Gunneridae</taxon>
        <taxon>Pentapetalae</taxon>
        <taxon>rosids</taxon>
        <taxon>malvids</taxon>
        <taxon>Brassicales</taxon>
        <taxon>Brassicaceae</taxon>
        <taxon>Thlaspideae</taxon>
        <taxon>Thlaspi</taxon>
    </lineage>
</organism>
<sequence length="104" mass="11686">ALTLALKSKGEEMYPVVVKGKGKHVPGLLVIDTPRHQPFTNLRSWGSGLCDIAILVVDIMCGLESQTIESINLLKMRDTEFIVVVNKWTQKTMVERLTYSNEIQ</sequence>
<name>A0AAU9T7S0_THLAR</name>
<evidence type="ECO:0000259" key="3">
    <source>
        <dbReference type="Pfam" id="PF00009"/>
    </source>
</evidence>
<dbReference type="Proteomes" id="UP000836841">
    <property type="component" value="Unassembled WGS sequence"/>
</dbReference>
<gene>
    <name evidence="4" type="ORF">TAV2_LOCUS26136</name>
</gene>
<dbReference type="EMBL" id="CAJVSB020000895">
    <property type="protein sequence ID" value="CAH2080430.1"/>
    <property type="molecule type" value="Genomic_DNA"/>
</dbReference>
<dbReference type="Gene3D" id="3.40.50.300">
    <property type="entry name" value="P-loop containing nucleotide triphosphate hydrolases"/>
    <property type="match status" value="1"/>
</dbReference>
<dbReference type="GO" id="GO:0003924">
    <property type="term" value="F:GTPase activity"/>
    <property type="evidence" value="ECO:0007669"/>
    <property type="project" value="InterPro"/>
</dbReference>
<accession>A0AAU9T7S0</accession>
<dbReference type="AlphaFoldDB" id="A0AAU9T7S0"/>
<dbReference type="InterPro" id="IPR015760">
    <property type="entry name" value="TIF_IF2"/>
</dbReference>
<feature type="non-terminal residue" evidence="4">
    <location>
        <position position="1"/>
    </location>
</feature>
<dbReference type="PANTHER" id="PTHR43381">
    <property type="entry name" value="TRANSLATION INITIATION FACTOR IF-2-RELATED"/>
    <property type="match status" value="1"/>
</dbReference>
<dbReference type="PANTHER" id="PTHR43381:SF4">
    <property type="entry name" value="EUKARYOTIC TRANSLATION INITIATION FACTOR 5B"/>
    <property type="match status" value="1"/>
</dbReference>